<dbReference type="AlphaFoldDB" id="A0A2V1A7S5"/>
<organism evidence="2 3">
    <name type="scientific">Candidozyma duobushaemuli</name>
    <dbReference type="NCBI Taxonomy" id="1231522"/>
    <lineage>
        <taxon>Eukaryota</taxon>
        <taxon>Fungi</taxon>
        <taxon>Dikarya</taxon>
        <taxon>Ascomycota</taxon>
        <taxon>Saccharomycotina</taxon>
        <taxon>Pichiomycetes</taxon>
        <taxon>Metschnikowiaceae</taxon>
        <taxon>Candidozyma</taxon>
    </lineage>
</organism>
<name>A0A2V1A7S5_9ASCO</name>
<protein>
    <submittedName>
        <fullName evidence="2">Uncharacterized protein</fullName>
    </submittedName>
</protein>
<proteinExistence type="predicted"/>
<evidence type="ECO:0000256" key="1">
    <source>
        <dbReference type="SAM" id="MobiDB-lite"/>
    </source>
</evidence>
<evidence type="ECO:0000313" key="2">
    <source>
        <dbReference type="EMBL" id="PVH13636.1"/>
    </source>
</evidence>
<accession>A0A2V1A7S5</accession>
<dbReference type="GeneID" id="37001746"/>
<feature type="compositionally biased region" description="Low complexity" evidence="1">
    <location>
        <begin position="122"/>
        <end position="133"/>
    </location>
</feature>
<dbReference type="VEuPathDB" id="FungiDB:CXQ87_001746"/>
<comment type="caution">
    <text evidence="2">The sequence shown here is derived from an EMBL/GenBank/DDBJ whole genome shotgun (WGS) entry which is preliminary data.</text>
</comment>
<sequence>MNTKITYTAVELKLLRHEYKVPVDESPFLSYFHPSSHCNPHYMYPDLFPPGSRIIRLKPGQRLPKGSVPLPFPIEERNRYRGYERKSPSPLPGDSNYQYKYTEFFEPYMRKPPAGSSKEQSSADMVSESSSDSIQFQLPPQ</sequence>
<reference evidence="2 3" key="1">
    <citation type="submission" date="2017-12" db="EMBL/GenBank/DDBJ databases">
        <title>Genome Sequence of the Amphotericin B-resistant Candida duobushaemulonii strain, B09383.</title>
        <authorList>
            <person name="Chow N.A."/>
            <person name="Gade L."/>
            <person name="Batra D."/>
            <person name="Rowe L.A."/>
            <person name="Loparev V.N."/>
            <person name="Litvintseva A.P."/>
        </authorList>
    </citation>
    <scope>NUCLEOTIDE SEQUENCE [LARGE SCALE GENOMIC DNA]</scope>
    <source>
        <strain evidence="2 3">B09383</strain>
    </source>
</reference>
<feature type="region of interest" description="Disordered" evidence="1">
    <location>
        <begin position="110"/>
        <end position="141"/>
    </location>
</feature>
<dbReference type="EMBL" id="PKFP01000001">
    <property type="protein sequence ID" value="PVH13636.1"/>
    <property type="molecule type" value="Genomic_DNA"/>
</dbReference>
<dbReference type="RefSeq" id="XP_025334576.1">
    <property type="nucleotide sequence ID" value="XM_025480276.1"/>
</dbReference>
<keyword evidence="3" id="KW-1185">Reference proteome</keyword>
<gene>
    <name evidence="2" type="ORF">CXQ87_001746</name>
</gene>
<evidence type="ECO:0000313" key="3">
    <source>
        <dbReference type="Proteomes" id="UP000244406"/>
    </source>
</evidence>
<dbReference type="Proteomes" id="UP000244406">
    <property type="component" value="Unassembled WGS sequence"/>
</dbReference>